<dbReference type="OrthoDB" id="42382at2759"/>
<dbReference type="SUPFAM" id="SSF50156">
    <property type="entry name" value="PDZ domain-like"/>
    <property type="match status" value="1"/>
</dbReference>
<proteinExistence type="predicted"/>
<dbReference type="AlphaFoldDB" id="A0A9Q1EI50"/>
<comment type="caution">
    <text evidence="1">The sequence shown here is derived from an EMBL/GenBank/DDBJ whole genome shotgun (WGS) entry which is preliminary data.</text>
</comment>
<evidence type="ECO:0000313" key="1">
    <source>
        <dbReference type="EMBL" id="KAJ8339274.1"/>
    </source>
</evidence>
<dbReference type="EMBL" id="JAINUF010000017">
    <property type="protein sequence ID" value="KAJ8339274.1"/>
    <property type="molecule type" value="Genomic_DNA"/>
</dbReference>
<evidence type="ECO:0000313" key="2">
    <source>
        <dbReference type="Proteomes" id="UP001152622"/>
    </source>
</evidence>
<organism evidence="1 2">
    <name type="scientific">Synaphobranchus kaupii</name>
    <name type="common">Kaup's arrowtooth eel</name>
    <dbReference type="NCBI Taxonomy" id="118154"/>
    <lineage>
        <taxon>Eukaryota</taxon>
        <taxon>Metazoa</taxon>
        <taxon>Chordata</taxon>
        <taxon>Craniata</taxon>
        <taxon>Vertebrata</taxon>
        <taxon>Euteleostomi</taxon>
        <taxon>Actinopterygii</taxon>
        <taxon>Neopterygii</taxon>
        <taxon>Teleostei</taxon>
        <taxon>Anguilliformes</taxon>
        <taxon>Synaphobranchidae</taxon>
        <taxon>Synaphobranchus</taxon>
    </lineage>
</organism>
<dbReference type="Proteomes" id="UP001152622">
    <property type="component" value="Chromosome 17"/>
</dbReference>
<sequence length="221" mass="23683">MPITQENAPSHLPVLERWLGAREHSGCAPLCRAAIHKLVEYIQLNFSDGECVPPAAPSRDGTDTEVLAVCLDKSEGDREEFGLGFGNIPIFGDPEGRKKGGRRRRRKGDKGPVLDVGCLWVTEVKKMSPAARGGEIRLRDELLSLNGQLMVGVDVSGASFVLWQCLCRGSAALGMLRQQGLDASQSDFPLEQTVPGSVGGRQASGMAIRASAAPHPSVTWP</sequence>
<gene>
    <name evidence="1" type="ORF">SKAU_G00360600</name>
</gene>
<reference evidence="1" key="1">
    <citation type="journal article" date="2023" name="Science">
        <title>Genome structures resolve the early diversification of teleost fishes.</title>
        <authorList>
            <person name="Parey E."/>
            <person name="Louis A."/>
            <person name="Montfort J."/>
            <person name="Bouchez O."/>
            <person name="Roques C."/>
            <person name="Iampietro C."/>
            <person name="Lluch J."/>
            <person name="Castinel A."/>
            <person name="Donnadieu C."/>
            <person name="Desvignes T."/>
            <person name="Floi Bucao C."/>
            <person name="Jouanno E."/>
            <person name="Wen M."/>
            <person name="Mejri S."/>
            <person name="Dirks R."/>
            <person name="Jansen H."/>
            <person name="Henkel C."/>
            <person name="Chen W.J."/>
            <person name="Zahm M."/>
            <person name="Cabau C."/>
            <person name="Klopp C."/>
            <person name="Thompson A.W."/>
            <person name="Robinson-Rechavi M."/>
            <person name="Braasch I."/>
            <person name="Lecointre G."/>
            <person name="Bobe J."/>
            <person name="Postlethwait J.H."/>
            <person name="Berthelot C."/>
            <person name="Roest Crollius H."/>
            <person name="Guiguen Y."/>
        </authorList>
    </citation>
    <scope>NUCLEOTIDE SEQUENCE</scope>
    <source>
        <strain evidence="1">WJC10195</strain>
    </source>
</reference>
<name>A0A9Q1EI50_SYNKA</name>
<accession>A0A9Q1EI50</accession>
<keyword evidence="2" id="KW-1185">Reference proteome</keyword>
<protein>
    <recommendedName>
        <fullName evidence="3">PDZ domain-containing protein</fullName>
    </recommendedName>
</protein>
<evidence type="ECO:0008006" key="3">
    <source>
        <dbReference type="Google" id="ProtNLM"/>
    </source>
</evidence>
<dbReference type="Gene3D" id="2.30.42.10">
    <property type="match status" value="1"/>
</dbReference>
<dbReference type="InterPro" id="IPR036034">
    <property type="entry name" value="PDZ_sf"/>
</dbReference>